<feature type="domain" description="Aminotransferase class I/classII large" evidence="7">
    <location>
        <begin position="44"/>
        <end position="395"/>
    </location>
</feature>
<dbReference type="InterPro" id="IPR015422">
    <property type="entry name" value="PyrdxlP-dep_Trfase_small"/>
</dbReference>
<name>C0CMN8_BLAHS</name>
<dbReference type="GO" id="GO:0006520">
    <property type="term" value="P:amino acid metabolic process"/>
    <property type="evidence" value="ECO:0007669"/>
    <property type="project" value="InterPro"/>
</dbReference>
<dbReference type="EMBL" id="ACBZ01000112">
    <property type="protein sequence ID" value="EEG48962.1"/>
    <property type="molecule type" value="Genomic_DNA"/>
</dbReference>
<dbReference type="Pfam" id="PF00155">
    <property type="entry name" value="Aminotran_1_2"/>
    <property type="match status" value="1"/>
</dbReference>
<dbReference type="CDD" id="cd00609">
    <property type="entry name" value="AAT_like"/>
    <property type="match status" value="1"/>
</dbReference>
<reference evidence="8 9" key="1">
    <citation type="submission" date="2009-01" db="EMBL/GenBank/DDBJ databases">
        <authorList>
            <person name="Fulton L."/>
            <person name="Clifton S."/>
            <person name="Fulton B."/>
            <person name="Xu J."/>
            <person name="Minx P."/>
            <person name="Pepin K.H."/>
            <person name="Johnson M."/>
            <person name="Bhonagiri V."/>
            <person name="Nash W.E."/>
            <person name="Mardis E.R."/>
            <person name="Wilson R.K."/>
        </authorList>
    </citation>
    <scope>NUCLEOTIDE SEQUENCE [LARGE SCALE GENOMIC DNA]</scope>
    <source>
        <strain evidence="9">DSM 10507 / JCM 14656 / S5a33</strain>
    </source>
</reference>
<comment type="similarity">
    <text evidence="2 6">Belongs to the class-I pyridoxal-phosphate-dependent aminotransferase family.</text>
</comment>
<dbReference type="InterPro" id="IPR015421">
    <property type="entry name" value="PyrdxlP-dep_Trfase_major"/>
</dbReference>
<evidence type="ECO:0000259" key="7">
    <source>
        <dbReference type="Pfam" id="PF00155"/>
    </source>
</evidence>
<keyword evidence="9" id="KW-1185">Reference proteome</keyword>
<reference evidence="8 9" key="2">
    <citation type="submission" date="2009-02" db="EMBL/GenBank/DDBJ databases">
        <title>Draft genome sequence of Blautia hydrogenotrophica DSM 10507 (Ruminococcus hydrogenotrophicus DSM 10507).</title>
        <authorList>
            <person name="Sudarsanam P."/>
            <person name="Ley R."/>
            <person name="Guruge J."/>
            <person name="Turnbaugh P.J."/>
            <person name="Mahowald M."/>
            <person name="Liep D."/>
            <person name="Gordon J."/>
        </authorList>
    </citation>
    <scope>NUCLEOTIDE SEQUENCE [LARGE SCALE GENOMIC DNA]</scope>
    <source>
        <strain evidence="9">DSM 10507 / JCM 14656 / S5a33</strain>
    </source>
</reference>
<dbReference type="PANTHER" id="PTHR46383">
    <property type="entry name" value="ASPARTATE AMINOTRANSFERASE"/>
    <property type="match status" value="1"/>
</dbReference>
<proteinExistence type="inferred from homology"/>
<keyword evidence="3 6" id="KW-0032">Aminotransferase</keyword>
<dbReference type="EC" id="2.6.1.-" evidence="6"/>
<dbReference type="InterPro" id="IPR015424">
    <property type="entry name" value="PyrdxlP-dep_Trfase"/>
</dbReference>
<evidence type="ECO:0000313" key="9">
    <source>
        <dbReference type="Proteomes" id="UP000003100"/>
    </source>
</evidence>
<protein>
    <recommendedName>
        <fullName evidence="6">Aminotransferase</fullName>
        <ecNumber evidence="6">2.6.1.-</ecNumber>
    </recommendedName>
</protein>
<evidence type="ECO:0000256" key="1">
    <source>
        <dbReference type="ARBA" id="ARBA00001933"/>
    </source>
</evidence>
<dbReference type="SUPFAM" id="SSF53383">
    <property type="entry name" value="PLP-dependent transferases"/>
    <property type="match status" value="1"/>
</dbReference>
<evidence type="ECO:0000256" key="3">
    <source>
        <dbReference type="ARBA" id="ARBA00022576"/>
    </source>
</evidence>
<sequence>MRKENRKKEKEMEYYFNANLKNIPPSASLAVSEKARELKKKGIDVITLATGEPDFDTPYAARFAAVKALVEGHTHYSQARGIEELRDCIAKKLRKENGISCDSQQILLTPGAKYAVYEAIAVLVTPQSGDEVMILNPAWVSYGPMVIAAGGVPVEVGLSFENNYKISREILEQHVSERTRALIINYPNNPTGCILTEEEAQIVADFAITHNLIVISDEIYERICFDGRKNKSLASIEKVKDRVITINGFSKSMAMTGWRIGYLCGPQQLIDKALLYSQHTISCLSDFCQEGAAASFECQEEAEEMVKSYQNQRDMFVGKLNEIPHVTCHLPQGAFYAWAKFELGDMDSVAVSEFLLEKAHVATVPGASYGKGTDKCVRMSFATAEKDLQEAAKRIDSAVRTYLNGGE</sequence>
<evidence type="ECO:0000256" key="4">
    <source>
        <dbReference type="ARBA" id="ARBA00022679"/>
    </source>
</evidence>
<dbReference type="InterPro" id="IPR004839">
    <property type="entry name" value="Aminotransferase_I/II_large"/>
</dbReference>
<keyword evidence="4 6" id="KW-0808">Transferase</keyword>
<dbReference type="InterPro" id="IPR004838">
    <property type="entry name" value="NHTrfase_class1_PyrdxlP-BS"/>
</dbReference>
<keyword evidence="5" id="KW-0663">Pyridoxal phosphate</keyword>
<dbReference type="PANTHER" id="PTHR46383:SF1">
    <property type="entry name" value="ASPARTATE AMINOTRANSFERASE"/>
    <property type="match status" value="1"/>
</dbReference>
<dbReference type="HOGENOM" id="CLU_017584_4_3_9"/>
<dbReference type="Gene3D" id="3.90.1150.10">
    <property type="entry name" value="Aspartate Aminotransferase, domain 1"/>
    <property type="match status" value="1"/>
</dbReference>
<dbReference type="Gene3D" id="3.40.640.10">
    <property type="entry name" value="Type I PLP-dependent aspartate aminotransferase-like (Major domain)"/>
    <property type="match status" value="1"/>
</dbReference>
<dbReference type="Proteomes" id="UP000003100">
    <property type="component" value="Unassembled WGS sequence"/>
</dbReference>
<organism evidence="8 9">
    <name type="scientific">Blautia hydrogenotrophica (strain DSM 10507 / JCM 14656 / S5a33)</name>
    <name type="common">Ruminococcus hydrogenotrophicus</name>
    <dbReference type="NCBI Taxonomy" id="476272"/>
    <lineage>
        <taxon>Bacteria</taxon>
        <taxon>Bacillati</taxon>
        <taxon>Bacillota</taxon>
        <taxon>Clostridia</taxon>
        <taxon>Lachnospirales</taxon>
        <taxon>Lachnospiraceae</taxon>
        <taxon>Blautia</taxon>
    </lineage>
</organism>
<evidence type="ECO:0000313" key="8">
    <source>
        <dbReference type="EMBL" id="EEG48962.1"/>
    </source>
</evidence>
<dbReference type="InterPro" id="IPR050596">
    <property type="entry name" value="AspAT/PAT-like"/>
</dbReference>
<dbReference type="GO" id="GO:0030170">
    <property type="term" value="F:pyridoxal phosphate binding"/>
    <property type="evidence" value="ECO:0007669"/>
    <property type="project" value="InterPro"/>
</dbReference>
<evidence type="ECO:0000256" key="5">
    <source>
        <dbReference type="ARBA" id="ARBA00022898"/>
    </source>
</evidence>
<accession>C0CMN8</accession>
<dbReference type="FunFam" id="3.40.640.10:FF:000033">
    <property type="entry name" value="Aspartate aminotransferase"/>
    <property type="match status" value="1"/>
</dbReference>
<comment type="cofactor">
    <cofactor evidence="1 6">
        <name>pyridoxal 5'-phosphate</name>
        <dbReference type="ChEBI" id="CHEBI:597326"/>
    </cofactor>
</comment>
<dbReference type="PATRIC" id="fig|476272.21.peg.1554"/>
<dbReference type="GO" id="GO:0008483">
    <property type="term" value="F:transaminase activity"/>
    <property type="evidence" value="ECO:0007669"/>
    <property type="project" value="UniProtKB-KW"/>
</dbReference>
<gene>
    <name evidence="8" type="ORF">RUMHYD_02123</name>
</gene>
<dbReference type="PROSITE" id="PS00105">
    <property type="entry name" value="AA_TRANSFER_CLASS_1"/>
    <property type="match status" value="1"/>
</dbReference>
<evidence type="ECO:0000256" key="6">
    <source>
        <dbReference type="RuleBase" id="RU000481"/>
    </source>
</evidence>
<dbReference type="eggNOG" id="COG0436">
    <property type="taxonomic scope" value="Bacteria"/>
</dbReference>
<dbReference type="AlphaFoldDB" id="C0CMN8"/>
<evidence type="ECO:0000256" key="2">
    <source>
        <dbReference type="ARBA" id="ARBA00007441"/>
    </source>
</evidence>